<proteinExistence type="predicted"/>
<sequence length="193" mass="20765">MGDDHHHHEPNERPAAPARLRRMRGFEPAAGLVKERIRAAGESRGFAIARLVTHWAEVVGAEIAAHARPVKIGYGREGIGASLTLLVEGPMAPMIDMSREKIRAKVNACYGYNAISRILITQTAATGFAEGQAAFAPAPKKAPPKPTPEVCARAQAATEGLADAGLRAALEDLARNILMKPARRREELRKADP</sequence>
<dbReference type="RefSeq" id="WP_081348882.1">
    <property type="nucleotide sequence ID" value="NZ_CP119563.1"/>
</dbReference>
<dbReference type="InterPro" id="IPR010593">
    <property type="entry name" value="DUF1159"/>
</dbReference>
<dbReference type="EMBL" id="FNAY01000011">
    <property type="protein sequence ID" value="SDF45150.1"/>
    <property type="molecule type" value="Genomic_DNA"/>
</dbReference>
<dbReference type="Pfam" id="PF05258">
    <property type="entry name" value="DciA"/>
    <property type="match status" value="1"/>
</dbReference>
<feature type="region of interest" description="Disordered" evidence="1">
    <location>
        <begin position="1"/>
        <end position="20"/>
    </location>
</feature>
<gene>
    <name evidence="2" type="ORF">SAMN04244550_02268</name>
</gene>
<evidence type="ECO:0000256" key="1">
    <source>
        <dbReference type="SAM" id="MobiDB-lite"/>
    </source>
</evidence>
<dbReference type="Proteomes" id="UP000183812">
    <property type="component" value="Unassembled WGS sequence"/>
</dbReference>
<dbReference type="AlphaFoldDB" id="A0A1G7L7Y9"/>
<dbReference type="InterPro" id="IPR007922">
    <property type="entry name" value="DciA-like"/>
</dbReference>
<evidence type="ECO:0000313" key="2">
    <source>
        <dbReference type="EMBL" id="SDF45150.1"/>
    </source>
</evidence>
<feature type="compositionally biased region" description="Basic and acidic residues" evidence="1">
    <location>
        <begin position="1"/>
        <end position="12"/>
    </location>
</feature>
<dbReference type="PIRSF" id="PIRSF032064">
    <property type="entry name" value="UCP032064"/>
    <property type="match status" value="1"/>
</dbReference>
<accession>A0A1G7L7Y9</accession>
<evidence type="ECO:0008006" key="4">
    <source>
        <dbReference type="Google" id="ProtNLM"/>
    </source>
</evidence>
<name>A0A1G7L7Y9_RHOCA</name>
<reference evidence="2 3" key="1">
    <citation type="submission" date="2016-10" db="EMBL/GenBank/DDBJ databases">
        <authorList>
            <person name="de Groot N.N."/>
        </authorList>
    </citation>
    <scope>NUCLEOTIDE SEQUENCE [LARGE SCALE GENOMIC DNA]</scope>
    <source>
        <strain evidence="3">DSM 938 / 37b4</strain>
    </source>
</reference>
<protein>
    <recommendedName>
        <fullName evidence="4">DUF721 domain-containing protein</fullName>
    </recommendedName>
</protein>
<evidence type="ECO:0000313" key="3">
    <source>
        <dbReference type="Proteomes" id="UP000183812"/>
    </source>
</evidence>
<dbReference type="OrthoDB" id="7160947at2"/>
<organism evidence="2 3">
    <name type="scientific">Rhodobacter capsulatus</name>
    <name type="common">Rhodopseudomonas capsulata</name>
    <dbReference type="NCBI Taxonomy" id="1061"/>
    <lineage>
        <taxon>Bacteria</taxon>
        <taxon>Pseudomonadati</taxon>
        <taxon>Pseudomonadota</taxon>
        <taxon>Alphaproteobacteria</taxon>
        <taxon>Rhodobacterales</taxon>
        <taxon>Rhodobacter group</taxon>
        <taxon>Rhodobacter</taxon>
    </lineage>
</organism>